<name>A0A9N8EM31_9STRA</name>
<feature type="transmembrane region" description="Helical" evidence="1">
    <location>
        <begin position="398"/>
        <end position="417"/>
    </location>
</feature>
<reference evidence="2" key="1">
    <citation type="submission" date="2020-06" db="EMBL/GenBank/DDBJ databases">
        <authorList>
            <consortium name="Plant Systems Biology data submission"/>
        </authorList>
    </citation>
    <scope>NUCLEOTIDE SEQUENCE</scope>
    <source>
        <strain evidence="2">D6</strain>
    </source>
</reference>
<accession>A0A9N8EM31</accession>
<organism evidence="2 3">
    <name type="scientific">Seminavis robusta</name>
    <dbReference type="NCBI Taxonomy" id="568900"/>
    <lineage>
        <taxon>Eukaryota</taxon>
        <taxon>Sar</taxon>
        <taxon>Stramenopiles</taxon>
        <taxon>Ochrophyta</taxon>
        <taxon>Bacillariophyta</taxon>
        <taxon>Bacillariophyceae</taxon>
        <taxon>Bacillariophycidae</taxon>
        <taxon>Naviculales</taxon>
        <taxon>Naviculaceae</taxon>
        <taxon>Seminavis</taxon>
    </lineage>
</organism>
<keyword evidence="1" id="KW-0812">Transmembrane</keyword>
<proteinExistence type="predicted"/>
<dbReference type="AlphaFoldDB" id="A0A9N8EM31"/>
<keyword evidence="1" id="KW-1133">Transmembrane helix</keyword>
<gene>
    <name evidence="2" type="ORF">SEMRO_1438_G272670.1</name>
</gene>
<evidence type="ECO:0000313" key="2">
    <source>
        <dbReference type="EMBL" id="CAB9523622.1"/>
    </source>
</evidence>
<dbReference type="Proteomes" id="UP001153069">
    <property type="component" value="Unassembled WGS sequence"/>
</dbReference>
<feature type="transmembrane region" description="Helical" evidence="1">
    <location>
        <begin position="326"/>
        <end position="353"/>
    </location>
</feature>
<evidence type="ECO:0000313" key="3">
    <source>
        <dbReference type="Proteomes" id="UP001153069"/>
    </source>
</evidence>
<keyword evidence="1" id="KW-0472">Membrane</keyword>
<feature type="transmembrane region" description="Helical" evidence="1">
    <location>
        <begin position="365"/>
        <end position="386"/>
    </location>
</feature>
<sequence>MKKMQWPRRRSLAQRRRSSTSLTEASFEAFQRSVVPAFRWGITKPQFIEFLNVVRAYQKKGLLFNIESPSPLLSSRDKSLQRRVSFADGIPSARTSQCHYSDAKFNDPNVGPSIYQINHQIIKPLTKGMQLDDNSYRQRLSGWDWDKLAAKGAQPKSSWALMKNPEGVNIDLFVSHAWAEGIFEFANHLLNEWPDDCHAAYICFLSNPQNLDTDLYLGSPGCLEEYAFYQAIQSQHLKRMVMISTPNLPIHRRAWCCYEAYLALQRDLPVTIGGDKKYLATMVREYRKTKKLEKNVRHVARHRNLNSSIRLLLDAVEFVSKWLVELVTILAICLAVTVLFPVTVAACFLTPIILLEDRLPTLVKIFVAAPCKALYFAFCGSLRFAIEWLYSNPFLKAAAGLVYFVFFPLIFLLQFLWAQASGLVVAVDEAIQKRVEEQELNEIIRIDVDVGLAQASTESDRKAILSAIGEDVKLVNSMLTKLILGEAKNKIRGAQCAVQ</sequence>
<dbReference type="OrthoDB" id="415695at2759"/>
<dbReference type="EMBL" id="CAICTM010001436">
    <property type="protein sequence ID" value="CAB9523622.1"/>
    <property type="molecule type" value="Genomic_DNA"/>
</dbReference>
<keyword evidence="3" id="KW-1185">Reference proteome</keyword>
<protein>
    <submittedName>
        <fullName evidence="2">Uncharacterized protein</fullName>
    </submittedName>
</protein>
<comment type="caution">
    <text evidence="2">The sequence shown here is derived from an EMBL/GenBank/DDBJ whole genome shotgun (WGS) entry which is preliminary data.</text>
</comment>
<evidence type="ECO:0000256" key="1">
    <source>
        <dbReference type="SAM" id="Phobius"/>
    </source>
</evidence>